<keyword evidence="2" id="KW-0472">Membrane</keyword>
<sequence>MRDADRNAALALRDLRRRTSGPGRQTRSADATPEQSRIMTAADRAKRTAKIDVVPFVPSHSAFCRKAEVLLLCGVPFVSLSAVLALVLQGVMR</sequence>
<comment type="caution">
    <text evidence="3">The sequence shown here is derived from an EMBL/GenBank/DDBJ whole genome shotgun (WGS) entry which is preliminary data.</text>
</comment>
<protein>
    <submittedName>
        <fullName evidence="3">Uncharacterized protein</fullName>
    </submittedName>
</protein>
<reference evidence="4" key="1">
    <citation type="journal article" date="2019" name="Int. J. Syst. Evol. Microbiol.">
        <title>The Global Catalogue of Microorganisms (GCM) 10K type strain sequencing project: providing services to taxonomists for standard genome sequencing and annotation.</title>
        <authorList>
            <consortium name="The Broad Institute Genomics Platform"/>
            <consortium name="The Broad Institute Genome Sequencing Center for Infectious Disease"/>
            <person name="Wu L."/>
            <person name="Ma J."/>
        </authorList>
    </citation>
    <scope>NUCLEOTIDE SEQUENCE [LARGE SCALE GENOMIC DNA]</scope>
    <source>
        <strain evidence="4">CCUG 55609</strain>
    </source>
</reference>
<evidence type="ECO:0000313" key="3">
    <source>
        <dbReference type="EMBL" id="MFD1330220.1"/>
    </source>
</evidence>
<dbReference type="Proteomes" id="UP001597173">
    <property type="component" value="Unassembled WGS sequence"/>
</dbReference>
<evidence type="ECO:0000313" key="4">
    <source>
        <dbReference type="Proteomes" id="UP001597173"/>
    </source>
</evidence>
<name>A0ABW3Z2Y3_MYCRA</name>
<feature type="compositionally biased region" description="Polar residues" evidence="1">
    <location>
        <begin position="22"/>
        <end position="38"/>
    </location>
</feature>
<keyword evidence="4" id="KW-1185">Reference proteome</keyword>
<feature type="transmembrane region" description="Helical" evidence="2">
    <location>
        <begin position="69"/>
        <end position="92"/>
    </location>
</feature>
<dbReference type="EMBL" id="JBHTNF010000020">
    <property type="protein sequence ID" value="MFD1330220.1"/>
    <property type="molecule type" value="Genomic_DNA"/>
</dbReference>
<gene>
    <name evidence="3" type="ORF">ACFQ33_20235</name>
</gene>
<proteinExistence type="predicted"/>
<evidence type="ECO:0000256" key="1">
    <source>
        <dbReference type="SAM" id="MobiDB-lite"/>
    </source>
</evidence>
<keyword evidence="2" id="KW-1133">Transmembrane helix</keyword>
<organism evidence="3 4">
    <name type="scientific">Mycoplana ramosa</name>
    <name type="common">Mycoplana bullata</name>
    <dbReference type="NCBI Taxonomy" id="40837"/>
    <lineage>
        <taxon>Bacteria</taxon>
        <taxon>Pseudomonadati</taxon>
        <taxon>Pseudomonadota</taxon>
        <taxon>Alphaproteobacteria</taxon>
        <taxon>Hyphomicrobiales</taxon>
        <taxon>Rhizobiaceae</taxon>
        <taxon>Mycoplana</taxon>
    </lineage>
</organism>
<feature type="region of interest" description="Disordered" evidence="1">
    <location>
        <begin position="12"/>
        <end position="38"/>
    </location>
</feature>
<keyword evidence="2" id="KW-0812">Transmembrane</keyword>
<accession>A0ABW3Z2Y3</accession>
<dbReference type="RefSeq" id="WP_374841128.1">
    <property type="nucleotide sequence ID" value="NZ_JBHEEW010000019.1"/>
</dbReference>
<evidence type="ECO:0000256" key="2">
    <source>
        <dbReference type="SAM" id="Phobius"/>
    </source>
</evidence>